<gene>
    <name evidence="3" type="ORF">ECRASSUSDP1_LOCUS4620</name>
</gene>
<keyword evidence="1" id="KW-0175">Coiled coil</keyword>
<evidence type="ECO:0000313" key="4">
    <source>
        <dbReference type="Proteomes" id="UP001295684"/>
    </source>
</evidence>
<evidence type="ECO:0000256" key="1">
    <source>
        <dbReference type="SAM" id="Coils"/>
    </source>
</evidence>
<feature type="coiled-coil region" evidence="1">
    <location>
        <begin position="188"/>
        <end position="215"/>
    </location>
</feature>
<dbReference type="EMBL" id="CAMPGE010004443">
    <property type="protein sequence ID" value="CAI2363290.1"/>
    <property type="molecule type" value="Genomic_DNA"/>
</dbReference>
<feature type="coiled-coil region" evidence="1">
    <location>
        <begin position="114"/>
        <end position="141"/>
    </location>
</feature>
<dbReference type="Proteomes" id="UP001295684">
    <property type="component" value="Unassembled WGS sequence"/>
</dbReference>
<proteinExistence type="predicted"/>
<organism evidence="3 4">
    <name type="scientific">Euplotes crassus</name>
    <dbReference type="NCBI Taxonomy" id="5936"/>
    <lineage>
        <taxon>Eukaryota</taxon>
        <taxon>Sar</taxon>
        <taxon>Alveolata</taxon>
        <taxon>Ciliophora</taxon>
        <taxon>Intramacronucleata</taxon>
        <taxon>Spirotrichea</taxon>
        <taxon>Hypotrichia</taxon>
        <taxon>Euplotida</taxon>
        <taxon>Euplotidae</taxon>
        <taxon>Moneuplotes</taxon>
    </lineage>
</organism>
<protein>
    <submittedName>
        <fullName evidence="3">Uncharacterized protein</fullName>
    </submittedName>
</protein>
<evidence type="ECO:0000313" key="3">
    <source>
        <dbReference type="EMBL" id="CAI2363290.1"/>
    </source>
</evidence>
<comment type="caution">
    <text evidence="3">The sequence shown here is derived from an EMBL/GenBank/DDBJ whole genome shotgun (WGS) entry which is preliminary data.</text>
</comment>
<keyword evidence="4" id="KW-1185">Reference proteome</keyword>
<name>A0AAD1U8F3_EUPCR</name>
<evidence type="ECO:0000256" key="2">
    <source>
        <dbReference type="SAM" id="MobiDB-lite"/>
    </source>
</evidence>
<sequence>MFGGFGGFGGPPPGAPGMNVNMTTTTHHTTTSSAGGQEDPGKKSQELQDRYKHREAKLPTYIALVDVLEIKGENVVAMRDAAEKAKMTPEDMAKGQAVFEQITAAVMSFDFAKIMQYNSELMELERIDDEHERQFKKLEMLLKGFDKYEEIRQEFGIVHTTFTTHATTQQVPLVSATITTPQVGILPASTLEARVVQLETNYATLKAEFEAYKAQQALQNQTFDAIIKSLQGIPVHATHTTYATTPAPAPTYQTATYATHVQAPAPTAAPVGAPPPMGGTATMTATASDTGVSATAPGLNMQMRFQ</sequence>
<accession>A0AAD1U8F3</accession>
<dbReference type="AlphaFoldDB" id="A0AAD1U8F3"/>
<reference evidence="3" key="1">
    <citation type="submission" date="2023-07" db="EMBL/GenBank/DDBJ databases">
        <authorList>
            <consortium name="AG Swart"/>
            <person name="Singh M."/>
            <person name="Singh A."/>
            <person name="Seah K."/>
            <person name="Emmerich C."/>
        </authorList>
    </citation>
    <scope>NUCLEOTIDE SEQUENCE</scope>
    <source>
        <strain evidence="3">DP1</strain>
    </source>
</reference>
<feature type="region of interest" description="Disordered" evidence="2">
    <location>
        <begin position="1"/>
        <end position="47"/>
    </location>
</feature>